<keyword evidence="2" id="KW-0804">Transcription</keyword>
<feature type="region of interest" description="VHIID" evidence="3">
    <location>
        <begin position="149"/>
        <end position="214"/>
    </location>
</feature>
<feature type="short sequence motif" description="VHIID" evidence="3">
    <location>
        <begin position="180"/>
        <end position="184"/>
    </location>
</feature>
<proteinExistence type="inferred from homology"/>
<evidence type="ECO:0000256" key="2">
    <source>
        <dbReference type="ARBA" id="ARBA00023163"/>
    </source>
</evidence>
<dbReference type="PROSITE" id="PS50985">
    <property type="entry name" value="GRAS"/>
    <property type="match status" value="1"/>
</dbReference>
<evidence type="ECO:0000313" key="4">
    <source>
        <dbReference type="EMBL" id="OAY63195.1"/>
    </source>
</evidence>
<gene>
    <name evidence="4" type="ORF">ACMD2_18965</name>
</gene>
<protein>
    <submittedName>
        <fullName evidence="4">Scarecrow-like protein 28</fullName>
    </submittedName>
</protein>
<dbReference type="STRING" id="4615.A0A199UF54"/>
<dbReference type="Pfam" id="PF03514">
    <property type="entry name" value="GRAS"/>
    <property type="match status" value="1"/>
</dbReference>
<dbReference type="AlphaFoldDB" id="A0A199UF54"/>
<dbReference type="Proteomes" id="UP000092600">
    <property type="component" value="Unassembled WGS sequence"/>
</dbReference>
<dbReference type="EMBL" id="LSRQ01008373">
    <property type="protein sequence ID" value="OAY63195.1"/>
    <property type="molecule type" value="Genomic_DNA"/>
</dbReference>
<name>A0A199UF54_ANACO</name>
<evidence type="ECO:0000313" key="5">
    <source>
        <dbReference type="Proteomes" id="UP000092600"/>
    </source>
</evidence>
<reference evidence="4 5" key="1">
    <citation type="journal article" date="2016" name="DNA Res.">
        <title>The draft genome of MD-2 pineapple using hybrid error correction of long reads.</title>
        <authorList>
            <person name="Redwan R.M."/>
            <person name="Saidin A."/>
            <person name="Kumar S.V."/>
        </authorList>
    </citation>
    <scope>NUCLEOTIDE SEQUENCE [LARGE SCALE GENOMIC DNA]</scope>
    <source>
        <strain evidence="5">cv. MD2</strain>
        <tissue evidence="4">Leaf</tissue>
    </source>
</reference>
<feature type="region of interest" description="Leucine repeat II (LRII)" evidence="3">
    <location>
        <begin position="224"/>
        <end position="256"/>
    </location>
</feature>
<feature type="region of interest" description="PFYRE" evidence="3">
    <location>
        <begin position="265"/>
        <end position="356"/>
    </location>
</feature>
<dbReference type="InterPro" id="IPR005202">
    <property type="entry name" value="TF_GRAS"/>
</dbReference>
<comment type="similarity">
    <text evidence="3">Belongs to the GRAS family.</text>
</comment>
<organism evidence="4 5">
    <name type="scientific">Ananas comosus</name>
    <name type="common">Pineapple</name>
    <name type="synonym">Ananas ananas</name>
    <dbReference type="NCBI Taxonomy" id="4615"/>
    <lineage>
        <taxon>Eukaryota</taxon>
        <taxon>Viridiplantae</taxon>
        <taxon>Streptophyta</taxon>
        <taxon>Embryophyta</taxon>
        <taxon>Tracheophyta</taxon>
        <taxon>Spermatophyta</taxon>
        <taxon>Magnoliopsida</taxon>
        <taxon>Liliopsida</taxon>
        <taxon>Poales</taxon>
        <taxon>Bromeliaceae</taxon>
        <taxon>Bromelioideae</taxon>
        <taxon>Ananas</taxon>
    </lineage>
</organism>
<feature type="region of interest" description="SAW" evidence="3">
    <location>
        <begin position="359"/>
        <end position="439"/>
    </location>
</feature>
<comment type="caution">
    <text evidence="3">Lacks conserved residue(s) required for the propagation of feature annotation.</text>
</comment>
<comment type="caution">
    <text evidence="4">The sequence shown here is derived from an EMBL/GenBank/DDBJ whole genome shotgun (WGS) entry which is preliminary data.</text>
</comment>
<accession>A0A199UF54</accession>
<sequence length="519" mass="59475">MQIAKTPINSGIEVSIAQKLARLEEIFLVPGASCFPLSVNFFKPDEGFDRYEGLILEQPDAELVSLLVSCAESISSLNHEAVDYFLARLGERASPRGTTVQRVAAYFTEAFAFRAVRLFPHMFSIAPPRELTYHIEEYSDDDDDGATALRLFNYVSPIPKFLHFTLNERLLQAFDGKERVHVIDFDIKDGLQWPSLLQSLASRPNPPSHVRITGIGKYRENLQDAGVRLARFAEALNLPFKFHAVVERLDDVRLWMLHVKRDECVAVNCVLVMHKLLSDVSGGALRRFLELIRSTNPSIVLLGEQEDENNEQRWEVRFGKSLQYYSAIFDSLDSLLPENSALRIKVEEMFAREIRNIVAWEGSERVERHESFRRWREIMENGGFRNLDIGEREMAQSQTIVRMYSSENFTVERQGEGEGYRGLTLKWLDQPLYTVSAWAPNEPAHDQFGTKIWIGHVEMRENARKEGRLREMDGLETGVSMGWARMSLKNWVLVFHSKRAKDENPTAKHAAWGQETPSP</sequence>
<evidence type="ECO:0000256" key="1">
    <source>
        <dbReference type="ARBA" id="ARBA00023015"/>
    </source>
</evidence>
<evidence type="ECO:0000256" key="3">
    <source>
        <dbReference type="PROSITE-ProRule" id="PRU01191"/>
    </source>
</evidence>
<dbReference type="PANTHER" id="PTHR31636">
    <property type="entry name" value="OSJNBA0084A10.13 PROTEIN-RELATED"/>
    <property type="match status" value="1"/>
</dbReference>
<keyword evidence="1" id="KW-0805">Transcription regulation</keyword>